<feature type="domain" description="RRM" evidence="5">
    <location>
        <begin position="290"/>
        <end position="452"/>
    </location>
</feature>
<dbReference type="InterPro" id="IPR012677">
    <property type="entry name" value="Nucleotide-bd_a/b_plait_sf"/>
</dbReference>
<dbReference type="InterPro" id="IPR035979">
    <property type="entry name" value="RBD_domain_sf"/>
</dbReference>
<feature type="region of interest" description="Disordered" evidence="4">
    <location>
        <begin position="312"/>
        <end position="397"/>
    </location>
</feature>
<keyword evidence="1" id="KW-0677">Repeat</keyword>
<feature type="compositionally biased region" description="Basic residues" evidence="4">
    <location>
        <begin position="324"/>
        <end position="340"/>
    </location>
</feature>
<evidence type="ECO:0000256" key="2">
    <source>
        <dbReference type="ARBA" id="ARBA00022884"/>
    </source>
</evidence>
<dbReference type="PANTHER" id="PTHR23236:SF119">
    <property type="entry name" value="NUCLEAR RNA-BINDING PROTEIN SART-3"/>
    <property type="match status" value="1"/>
</dbReference>
<feature type="compositionally biased region" description="Basic and acidic residues" evidence="4">
    <location>
        <begin position="248"/>
        <end position="269"/>
    </location>
</feature>
<organism evidence="6 7">
    <name type="scientific">Sporisorium reilianum f. sp. reilianum</name>
    <dbReference type="NCBI Taxonomy" id="72559"/>
    <lineage>
        <taxon>Eukaryota</taxon>
        <taxon>Fungi</taxon>
        <taxon>Dikarya</taxon>
        <taxon>Basidiomycota</taxon>
        <taxon>Ustilaginomycotina</taxon>
        <taxon>Ustilaginomycetes</taxon>
        <taxon>Ustilaginales</taxon>
        <taxon>Ustilaginaceae</taxon>
        <taxon>Sporisorium</taxon>
    </lineage>
</organism>
<dbReference type="InterPro" id="IPR000504">
    <property type="entry name" value="RRM_dom"/>
</dbReference>
<feature type="compositionally biased region" description="Polar residues" evidence="4">
    <location>
        <begin position="544"/>
        <end position="562"/>
    </location>
</feature>
<evidence type="ECO:0000256" key="1">
    <source>
        <dbReference type="ARBA" id="ARBA00022737"/>
    </source>
</evidence>
<evidence type="ECO:0000256" key="4">
    <source>
        <dbReference type="SAM" id="MobiDB-lite"/>
    </source>
</evidence>
<feature type="domain" description="RRM" evidence="5">
    <location>
        <begin position="131"/>
        <end position="211"/>
    </location>
</feature>
<feature type="compositionally biased region" description="Polar residues" evidence="4">
    <location>
        <begin position="1"/>
        <end position="24"/>
    </location>
</feature>
<feature type="compositionally biased region" description="Low complexity" evidence="4">
    <location>
        <begin position="342"/>
        <end position="351"/>
    </location>
</feature>
<evidence type="ECO:0000313" key="6">
    <source>
        <dbReference type="EMBL" id="SJX66478.1"/>
    </source>
</evidence>
<feature type="compositionally biased region" description="Acidic residues" evidence="4">
    <location>
        <begin position="352"/>
        <end position="362"/>
    </location>
</feature>
<protein>
    <submittedName>
        <fullName evidence="6">Related to RNA-binding protein rnp24</fullName>
    </submittedName>
</protein>
<dbReference type="SUPFAM" id="SSF54928">
    <property type="entry name" value="RNA-binding domain, RBD"/>
    <property type="match status" value="2"/>
</dbReference>
<feature type="compositionally biased region" description="Acidic residues" evidence="4">
    <location>
        <begin position="72"/>
        <end position="83"/>
    </location>
</feature>
<feature type="region of interest" description="Disordered" evidence="4">
    <location>
        <begin position="1"/>
        <end position="124"/>
    </location>
</feature>
<feature type="region of interest" description="Disordered" evidence="4">
    <location>
        <begin position="233"/>
        <end position="284"/>
    </location>
</feature>
<sequence length="562" mass="60189">MSSDTEATSATGVAASEATTNERPLTNKEKRQLAVAQKRQAKEQAAARKAGQGGAADDQGAAGPKRTHDGDAAEPEAEQDDIEVVSHKEQRRRKKQALLSSSDAPTDANALMHPSRAAGGNNTAAQPRSGFSIWVGNLSFFTAPAKLVDWFGQRGIDGISRVNMPKGLRRAEMNKGFCYIDLPSKDMLVAALNLSEQPLDGRKLLIKNGADFTGRPDINTSALGIARTLPSATTSLHARRDEEEDAEGEHAEEAKAKEGEEVKAEERKGKTGLTKTAQRILRAQKNPPSMTLFLGNLSFNTTEQGVRDLFDHSATKRNPAPALKKNKGAKKVDRKTKRKSSSSESSSSSSESDSESDSDSDSESSASSSSEDEDEDKVVEEAKKPAVGQGDVLPSPAGIRKVRLGTFEDAPTKCKGFGFIDFHTVEQATASLIDARNAQLDGRRIVLQYASADATRRGASKTVKSAIAAKRPNELRVGFQRNKPKRAREEVGADAPVPGSFDPDAPLPKRHKETKEERLARRAAAGAKGNTRRAKPGAALANAQRASTGIVQSTGTRVTFDD</sequence>
<dbReference type="GO" id="GO:0003723">
    <property type="term" value="F:RNA binding"/>
    <property type="evidence" value="ECO:0007669"/>
    <property type="project" value="UniProtKB-UniRule"/>
</dbReference>
<evidence type="ECO:0000259" key="5">
    <source>
        <dbReference type="PROSITE" id="PS50102"/>
    </source>
</evidence>
<accession>A0A2N8UNT6</accession>
<feature type="region of interest" description="Disordered" evidence="4">
    <location>
        <begin position="483"/>
        <end position="562"/>
    </location>
</feature>
<dbReference type="Proteomes" id="UP000239563">
    <property type="component" value="Chromosome XXII"/>
</dbReference>
<reference evidence="6 7" key="1">
    <citation type="submission" date="2017-02" db="EMBL/GenBank/DDBJ databases">
        <authorList>
            <person name="Peterson S.W."/>
        </authorList>
    </citation>
    <scope>NUCLEOTIDE SEQUENCE [LARGE SCALE GENOMIC DNA]</scope>
    <source>
        <strain evidence="6 7">SRS1_H2-8</strain>
    </source>
</reference>
<evidence type="ECO:0000313" key="7">
    <source>
        <dbReference type="Proteomes" id="UP000239563"/>
    </source>
</evidence>
<gene>
    <name evidence="6" type="ORF">SRS1_11295</name>
</gene>
<dbReference type="EMBL" id="LT795075">
    <property type="protein sequence ID" value="SJX66478.1"/>
    <property type="molecule type" value="Genomic_DNA"/>
</dbReference>
<keyword evidence="2 3" id="KW-0694">RNA-binding</keyword>
<dbReference type="Pfam" id="PF00076">
    <property type="entry name" value="RRM_1"/>
    <property type="match status" value="1"/>
</dbReference>
<dbReference type="Gene3D" id="3.30.70.330">
    <property type="match status" value="3"/>
</dbReference>
<dbReference type="PANTHER" id="PTHR23236">
    <property type="entry name" value="EUKARYOTIC TRANSLATION INITIATION FACTOR 4B/4H"/>
    <property type="match status" value="1"/>
</dbReference>
<name>A0A2N8UNT6_9BASI</name>
<evidence type="ECO:0000256" key="3">
    <source>
        <dbReference type="PROSITE-ProRule" id="PRU00176"/>
    </source>
</evidence>
<proteinExistence type="predicted"/>
<feature type="compositionally biased region" description="Low complexity" evidence="4">
    <location>
        <begin position="47"/>
        <end position="63"/>
    </location>
</feature>
<dbReference type="PROSITE" id="PS50102">
    <property type="entry name" value="RRM"/>
    <property type="match status" value="2"/>
</dbReference>
<dbReference type="AlphaFoldDB" id="A0A2N8UNT6"/>
<dbReference type="SMART" id="SM00360">
    <property type="entry name" value="RRM"/>
    <property type="match status" value="2"/>
</dbReference>